<evidence type="ECO:0000256" key="2">
    <source>
        <dbReference type="ARBA" id="ARBA00022803"/>
    </source>
</evidence>
<dbReference type="SMART" id="SM00028">
    <property type="entry name" value="TPR"/>
    <property type="match status" value="4"/>
</dbReference>
<dbReference type="PANTHER" id="PTHR45586">
    <property type="entry name" value="TPR REPEAT-CONTAINING PROTEIN PA4667"/>
    <property type="match status" value="1"/>
</dbReference>
<dbReference type="PROSITE" id="PS51257">
    <property type="entry name" value="PROKAR_LIPOPROTEIN"/>
    <property type="match status" value="1"/>
</dbReference>
<dbReference type="InterPro" id="IPR019734">
    <property type="entry name" value="TPR_rpt"/>
</dbReference>
<dbReference type="AlphaFoldDB" id="A0A7C3HZ66"/>
<dbReference type="InterPro" id="IPR011716">
    <property type="entry name" value="TPR-3"/>
</dbReference>
<dbReference type="SUPFAM" id="SSF48452">
    <property type="entry name" value="TPR-like"/>
    <property type="match status" value="1"/>
</dbReference>
<dbReference type="InterPro" id="IPR011990">
    <property type="entry name" value="TPR-like_helical_dom_sf"/>
</dbReference>
<feature type="repeat" description="TPR" evidence="3">
    <location>
        <begin position="64"/>
        <end position="97"/>
    </location>
</feature>
<protein>
    <submittedName>
        <fullName evidence="5">Tetratricopeptide repeat protein</fullName>
    </submittedName>
</protein>
<evidence type="ECO:0000256" key="1">
    <source>
        <dbReference type="ARBA" id="ARBA00022737"/>
    </source>
</evidence>
<feature type="signal peptide" evidence="4">
    <location>
        <begin position="1"/>
        <end position="22"/>
    </location>
</feature>
<evidence type="ECO:0000256" key="4">
    <source>
        <dbReference type="SAM" id="SignalP"/>
    </source>
</evidence>
<dbReference type="InterPro" id="IPR051012">
    <property type="entry name" value="CellSynth/LPSAsmb/PSIAsmb"/>
</dbReference>
<dbReference type="Pfam" id="PF13174">
    <property type="entry name" value="TPR_6"/>
    <property type="match status" value="1"/>
</dbReference>
<sequence length="303" mass="34288">MNKTVIKLIVSICTWAFFVSCASGPASVSEDELYSLGKAYYDLGKYSEAEVWFQRASNFKKTKNASMYYLGRIAFQQQKYENAARIFEALLKSDQDNVLLLKAAAFSNLKAQKFEKAELQYKRVIELVPGSKDSTYGYALVLYGLQKYDDAYRLLKDLKADSDEDRDALLLLARTEYKLSFPEALDHYSKWLEKGDDPVVLKEFAEVAEQQALYSRAIEAYKKIKQTNRAEAAGLQKGEIDFLIGRLIMIADPSDSQGKASIETSLSLGYVNKEKIDALLADSRLSETQRQSLVVLFTEKSKK</sequence>
<feature type="repeat" description="TPR" evidence="3">
    <location>
        <begin position="30"/>
        <end position="63"/>
    </location>
</feature>
<organism evidence="5">
    <name type="scientific">Gracilinema caldarium</name>
    <dbReference type="NCBI Taxonomy" id="215591"/>
    <lineage>
        <taxon>Bacteria</taxon>
        <taxon>Pseudomonadati</taxon>
        <taxon>Spirochaetota</taxon>
        <taxon>Spirochaetia</taxon>
        <taxon>Spirochaetales</taxon>
        <taxon>Breznakiellaceae</taxon>
        <taxon>Gracilinema</taxon>
    </lineage>
</organism>
<dbReference type="PANTHER" id="PTHR45586:SF1">
    <property type="entry name" value="LIPOPOLYSACCHARIDE ASSEMBLY PROTEIN B"/>
    <property type="match status" value="1"/>
</dbReference>
<dbReference type="Pfam" id="PF12895">
    <property type="entry name" value="ANAPC3"/>
    <property type="match status" value="1"/>
</dbReference>
<dbReference type="PROSITE" id="PS50005">
    <property type="entry name" value="TPR"/>
    <property type="match status" value="2"/>
</dbReference>
<feature type="chain" id="PRO_5027573967" evidence="4">
    <location>
        <begin position="23"/>
        <end position="303"/>
    </location>
</feature>
<reference evidence="5" key="1">
    <citation type="journal article" date="2020" name="mSystems">
        <title>Genome- and Community-Level Interaction Insights into Carbon Utilization and Element Cycling Functions of Hydrothermarchaeota in Hydrothermal Sediment.</title>
        <authorList>
            <person name="Zhou Z."/>
            <person name="Liu Y."/>
            <person name="Xu W."/>
            <person name="Pan J."/>
            <person name="Luo Z.H."/>
            <person name="Li M."/>
        </authorList>
    </citation>
    <scope>NUCLEOTIDE SEQUENCE [LARGE SCALE GENOMIC DNA]</scope>
    <source>
        <strain evidence="5">SpSt-503</strain>
    </source>
</reference>
<evidence type="ECO:0000313" key="5">
    <source>
        <dbReference type="EMBL" id="HFH30759.1"/>
    </source>
</evidence>
<comment type="caution">
    <text evidence="5">The sequence shown here is derived from an EMBL/GenBank/DDBJ whole genome shotgun (WGS) entry which is preliminary data.</text>
</comment>
<keyword evidence="2 3" id="KW-0802">TPR repeat</keyword>
<keyword evidence="4" id="KW-0732">Signal</keyword>
<dbReference type="EMBL" id="DSVL01000457">
    <property type="protein sequence ID" value="HFH30759.1"/>
    <property type="molecule type" value="Genomic_DNA"/>
</dbReference>
<keyword evidence="1" id="KW-0677">Repeat</keyword>
<name>A0A7C3HZ66_9SPIR</name>
<proteinExistence type="predicted"/>
<evidence type="ECO:0000256" key="3">
    <source>
        <dbReference type="PROSITE-ProRule" id="PRU00339"/>
    </source>
</evidence>
<dbReference type="Gene3D" id="1.25.40.10">
    <property type="entry name" value="Tetratricopeptide repeat domain"/>
    <property type="match status" value="1"/>
</dbReference>
<gene>
    <name evidence="5" type="ORF">ENS59_14860</name>
</gene>
<accession>A0A7C3HZ66</accession>
<dbReference type="Pfam" id="PF07720">
    <property type="entry name" value="TPR_3"/>
    <property type="match status" value="1"/>
</dbReference>